<feature type="compositionally biased region" description="Basic and acidic residues" evidence="6">
    <location>
        <begin position="561"/>
        <end position="575"/>
    </location>
</feature>
<dbReference type="GO" id="GO:0003723">
    <property type="term" value="F:RNA binding"/>
    <property type="evidence" value="ECO:0007669"/>
    <property type="project" value="TreeGrafter"/>
</dbReference>
<dbReference type="PANTHER" id="PTHR12202:SF0">
    <property type="entry name" value="ESF1 HOMOLOG"/>
    <property type="match status" value="1"/>
</dbReference>
<keyword evidence="4" id="KW-0539">Nucleus</keyword>
<keyword evidence="10" id="KW-1185">Reference proteome</keyword>
<evidence type="ECO:0000313" key="10">
    <source>
        <dbReference type="Proteomes" id="UP001168972"/>
    </source>
</evidence>
<dbReference type="AlphaFoldDB" id="A0AA39F553"/>
<evidence type="ECO:0000259" key="7">
    <source>
        <dbReference type="Pfam" id="PF08159"/>
    </source>
</evidence>
<feature type="domain" description="ESF1 RRM" evidence="8">
    <location>
        <begin position="256"/>
        <end position="402"/>
    </location>
</feature>
<feature type="region of interest" description="Disordered" evidence="6">
    <location>
        <begin position="1"/>
        <end position="27"/>
    </location>
</feature>
<feature type="domain" description="NUC153" evidence="7">
    <location>
        <begin position="686"/>
        <end position="712"/>
    </location>
</feature>
<evidence type="ECO:0000256" key="2">
    <source>
        <dbReference type="ARBA" id="ARBA00009087"/>
    </source>
</evidence>
<accession>A0AA39F553</accession>
<comment type="similarity">
    <text evidence="2">Belongs to the ESF1 family.</text>
</comment>
<reference evidence="9" key="1">
    <citation type="journal article" date="2023" name="bioRxiv">
        <title>Scaffold-level genome assemblies of two parasitoid biocontrol wasps reveal the parthenogenesis mechanism and an associated novel virus.</title>
        <authorList>
            <person name="Inwood S."/>
            <person name="Skelly J."/>
            <person name="Guhlin J."/>
            <person name="Harrop T."/>
            <person name="Goldson S."/>
            <person name="Dearden P."/>
        </authorList>
    </citation>
    <scope>NUCLEOTIDE SEQUENCE</scope>
    <source>
        <strain evidence="9">Lincoln</strain>
        <tissue evidence="9">Whole body</tissue>
    </source>
</reference>
<feature type="compositionally biased region" description="Acidic residues" evidence="6">
    <location>
        <begin position="223"/>
        <end position="238"/>
    </location>
</feature>
<reference evidence="9" key="2">
    <citation type="submission" date="2023-03" db="EMBL/GenBank/DDBJ databases">
        <authorList>
            <person name="Inwood S.N."/>
            <person name="Skelly J.G."/>
            <person name="Guhlin J."/>
            <person name="Harrop T.W.R."/>
            <person name="Goldson S.G."/>
            <person name="Dearden P.K."/>
        </authorList>
    </citation>
    <scope>NUCLEOTIDE SEQUENCE</scope>
    <source>
        <strain evidence="9">Lincoln</strain>
        <tissue evidence="9">Whole body</tissue>
    </source>
</reference>
<feature type="compositionally biased region" description="Basic and acidic residues" evidence="6">
    <location>
        <begin position="1"/>
        <end position="19"/>
    </location>
</feature>
<dbReference type="GO" id="GO:0005730">
    <property type="term" value="C:nucleolus"/>
    <property type="evidence" value="ECO:0007669"/>
    <property type="project" value="UniProtKB-SubCell"/>
</dbReference>
<dbReference type="EMBL" id="JAQQBR010001833">
    <property type="protein sequence ID" value="KAK0163100.1"/>
    <property type="molecule type" value="Genomic_DNA"/>
</dbReference>
<dbReference type="InterPro" id="IPR056750">
    <property type="entry name" value="RRM_ESF1"/>
</dbReference>
<evidence type="ECO:0000256" key="5">
    <source>
        <dbReference type="SAM" id="Coils"/>
    </source>
</evidence>
<feature type="compositionally biased region" description="Acidic residues" evidence="6">
    <location>
        <begin position="141"/>
        <end position="168"/>
    </location>
</feature>
<comment type="caution">
    <text evidence="9">The sequence shown here is derived from an EMBL/GenBank/DDBJ whole genome shotgun (WGS) entry which is preliminary data.</text>
</comment>
<dbReference type="PANTHER" id="PTHR12202">
    <property type="entry name" value="ESF1 HOMOLOG"/>
    <property type="match status" value="1"/>
</dbReference>
<gene>
    <name evidence="9" type="ORF">PV327_006809</name>
</gene>
<proteinExistence type="inferred from homology"/>
<evidence type="ECO:0000256" key="6">
    <source>
        <dbReference type="SAM" id="MobiDB-lite"/>
    </source>
</evidence>
<organism evidence="9 10">
    <name type="scientific">Microctonus hyperodae</name>
    <name type="common">Parasitoid wasp</name>
    <dbReference type="NCBI Taxonomy" id="165561"/>
    <lineage>
        <taxon>Eukaryota</taxon>
        <taxon>Metazoa</taxon>
        <taxon>Ecdysozoa</taxon>
        <taxon>Arthropoda</taxon>
        <taxon>Hexapoda</taxon>
        <taxon>Insecta</taxon>
        <taxon>Pterygota</taxon>
        <taxon>Neoptera</taxon>
        <taxon>Endopterygota</taxon>
        <taxon>Hymenoptera</taxon>
        <taxon>Apocrita</taxon>
        <taxon>Ichneumonoidea</taxon>
        <taxon>Braconidae</taxon>
        <taxon>Euphorinae</taxon>
        <taxon>Microctonus</taxon>
    </lineage>
</organism>
<feature type="compositionally biased region" description="Basic and acidic residues" evidence="6">
    <location>
        <begin position="180"/>
        <end position="198"/>
    </location>
</feature>
<keyword evidence="3 5" id="KW-0175">Coiled coil</keyword>
<feature type="region of interest" description="Disordered" evidence="6">
    <location>
        <begin position="51"/>
        <end position="198"/>
    </location>
</feature>
<dbReference type="InterPro" id="IPR039754">
    <property type="entry name" value="Esf1"/>
</dbReference>
<dbReference type="Pfam" id="PF25121">
    <property type="entry name" value="RRM_ESF1"/>
    <property type="match status" value="1"/>
</dbReference>
<feature type="compositionally biased region" description="Basic residues" evidence="6">
    <location>
        <begin position="600"/>
        <end position="609"/>
    </location>
</feature>
<evidence type="ECO:0000313" key="9">
    <source>
        <dbReference type="EMBL" id="KAK0163100.1"/>
    </source>
</evidence>
<evidence type="ECO:0000259" key="8">
    <source>
        <dbReference type="Pfam" id="PF25121"/>
    </source>
</evidence>
<feature type="region of interest" description="Disordered" evidence="6">
    <location>
        <begin position="545"/>
        <end position="627"/>
    </location>
</feature>
<dbReference type="Proteomes" id="UP001168972">
    <property type="component" value="Unassembled WGS sequence"/>
</dbReference>
<dbReference type="Pfam" id="PF08159">
    <property type="entry name" value="NUC153"/>
    <property type="match status" value="1"/>
</dbReference>
<evidence type="ECO:0000256" key="4">
    <source>
        <dbReference type="ARBA" id="ARBA00023242"/>
    </source>
</evidence>
<dbReference type="GO" id="GO:0006364">
    <property type="term" value="P:rRNA processing"/>
    <property type="evidence" value="ECO:0007669"/>
    <property type="project" value="InterPro"/>
</dbReference>
<comment type="subcellular location">
    <subcellularLocation>
        <location evidence="1">Nucleus</location>
        <location evidence="1">Nucleolus</location>
    </subcellularLocation>
</comment>
<evidence type="ECO:0008006" key="11">
    <source>
        <dbReference type="Google" id="ProtNLM"/>
    </source>
</evidence>
<dbReference type="InterPro" id="IPR012580">
    <property type="entry name" value="NUC153"/>
</dbReference>
<evidence type="ECO:0000256" key="1">
    <source>
        <dbReference type="ARBA" id="ARBA00004604"/>
    </source>
</evidence>
<feature type="compositionally biased region" description="Acidic residues" evidence="6">
    <location>
        <begin position="76"/>
        <end position="86"/>
    </location>
</feature>
<protein>
    <recommendedName>
        <fullName evidence="11">ESF1 homolog</fullName>
    </recommendedName>
</protein>
<feature type="region of interest" description="Disordered" evidence="6">
    <location>
        <begin position="218"/>
        <end position="241"/>
    </location>
</feature>
<name>A0AA39F553_MICHY</name>
<sequence>MDELLKDSRFAHIPKDPKFRRIPKHERKIKIDKRFQSMFSDKKFSLKYTIDKRGRPISNTSSEDLKKYYELPSSSDDSENDDDDNNANEKITNKSQVKNSDEKKPLKKKKSSKKVSQQSVTKEQVKSKIKKNKQHVKVDSVDDNEEAENDNEREGDESASLDDSEDESQTSNIDEAIESENERQLNIRNENEDKNVEKNVKKKLRDLTIDYARGEGILLSDSSSEEESSEEESEDDDIDHNWGELDKEAETTDEITSRLAACNMDWDRIRAVDLMVLFNSFLPPTGLIHSVKIYPSEFGKQRMKDEDVMGPIELADKKNVRDDVSDDDDDEEGNEYHMEKMRQYQLNRLKYYYAVITCDCPETANKIYTECDGIEYESTATKFDLRFIPEDMTFDDEPREVCDSLPELAKYQPRQFTTTALQQVKVELTWDETNPERMEITQKLNSGKIDDINQNDINAYLASGTSDDESEVDEDKIKNDTVDENDKDPIEKYKSLLKSIEEKEEEEKNKKLEMELTWNVEAQEKTEKLVQEKMKQMQQMTPFEKYLEKVREKKKAKKEKKNSELHGDEENHETMSESDDSIPSGVDMNDPYFAEEMKNMKKSNKKKTKKIEEKNKASQSDDEENAKAELELLMLDDDEKNKNHFNMKTIENNEALTKSKKKRLSKKMKIHKESIVEDNFKVDVTDPRFSALFTSHHYNIDPADPHYRKTPGTTALINEQLKRRANKMVEEEVPTKQAKTNDILKSDLAAMVKSVKKNTKNNISKRIK</sequence>
<evidence type="ECO:0000256" key="3">
    <source>
        <dbReference type="ARBA" id="ARBA00023054"/>
    </source>
</evidence>
<feature type="region of interest" description="Disordered" evidence="6">
    <location>
        <begin position="463"/>
        <end position="488"/>
    </location>
</feature>
<feature type="coiled-coil region" evidence="5">
    <location>
        <begin position="490"/>
        <end position="540"/>
    </location>
</feature>